<evidence type="ECO:0000256" key="7">
    <source>
        <dbReference type="ARBA" id="ARBA00023033"/>
    </source>
</evidence>
<evidence type="ECO:0000256" key="6">
    <source>
        <dbReference type="ARBA" id="ARBA00023002"/>
    </source>
</evidence>
<keyword evidence="6 8" id="KW-0560">Oxidoreductase</keyword>
<evidence type="ECO:0000256" key="2">
    <source>
        <dbReference type="ARBA" id="ARBA00009183"/>
    </source>
</evidence>
<dbReference type="PRINTS" id="PR00370">
    <property type="entry name" value="FMOXYGENASE"/>
</dbReference>
<proteinExistence type="inferred from homology"/>
<dbReference type="GO" id="GO:0050660">
    <property type="term" value="F:flavin adenine dinucleotide binding"/>
    <property type="evidence" value="ECO:0007669"/>
    <property type="project" value="InterPro"/>
</dbReference>
<evidence type="ECO:0000313" key="10">
    <source>
        <dbReference type="Proteomes" id="UP001461498"/>
    </source>
</evidence>
<sequence>MNNTEKRKKVAVIGGGVAGLVATRHLADPSWATVPTLFEQTDNLGGTWVYTDNTGTDQYGLPVHSSMYKSLRTNLPKEAMMFPDFPHTNKQGVSYLTAREVLQYLIDYADHFNIRPYVKFSHHVKSVSPVGENQWRVEVIDLKSGQSHSYIFDAVIICNGHNSKPRYAKLEGIENFKGRQVHSHNYREAEPYRNLRTLIIGAGPSGLDMTFEISTVTDTIVLSHHTDYAAKVGFPSKVTLKPDVARILADGSVQFKDGTNMEFDVIIHCTGYLYTYPFLSAESGITVQDNYVSPLYNSIININRPTMAFLAILKHTPTFYVTDLQVRYFLHTLCNPSLLPSKERMLCELECEEQRKADKGVRRCDYHLKGDENAQYINDLCKPTGMAPMPSILLRIYFHGYERIFSDFKNFRYNFYRIIDQDKFSVVDLREIRAKPVQRIHSNPSCRCGALVTHRKL</sequence>
<dbReference type="GO" id="GO:0050661">
    <property type="term" value="F:NADP binding"/>
    <property type="evidence" value="ECO:0007669"/>
    <property type="project" value="InterPro"/>
</dbReference>
<dbReference type="PANTHER" id="PTHR23023">
    <property type="entry name" value="DIMETHYLANILINE MONOOXYGENASE"/>
    <property type="match status" value="1"/>
</dbReference>
<organism evidence="9 10">
    <name type="scientific">Rhynocoris fuscipes</name>
    <dbReference type="NCBI Taxonomy" id="488301"/>
    <lineage>
        <taxon>Eukaryota</taxon>
        <taxon>Metazoa</taxon>
        <taxon>Ecdysozoa</taxon>
        <taxon>Arthropoda</taxon>
        <taxon>Hexapoda</taxon>
        <taxon>Insecta</taxon>
        <taxon>Pterygota</taxon>
        <taxon>Neoptera</taxon>
        <taxon>Paraneoptera</taxon>
        <taxon>Hemiptera</taxon>
        <taxon>Heteroptera</taxon>
        <taxon>Panheteroptera</taxon>
        <taxon>Cimicomorpha</taxon>
        <taxon>Reduviidae</taxon>
        <taxon>Harpactorinae</taxon>
        <taxon>Harpactorini</taxon>
        <taxon>Rhynocoris</taxon>
    </lineage>
</organism>
<dbReference type="InterPro" id="IPR036188">
    <property type="entry name" value="FAD/NAD-bd_sf"/>
</dbReference>
<dbReference type="SUPFAM" id="SSF51905">
    <property type="entry name" value="FAD/NAD(P)-binding domain"/>
    <property type="match status" value="2"/>
</dbReference>
<evidence type="ECO:0000256" key="8">
    <source>
        <dbReference type="RuleBase" id="RU361177"/>
    </source>
</evidence>
<dbReference type="Gene3D" id="3.50.50.60">
    <property type="entry name" value="FAD/NAD(P)-binding domain"/>
    <property type="match status" value="2"/>
</dbReference>
<keyword evidence="7 8" id="KW-0503">Monooxygenase</keyword>
<keyword evidence="3 8" id="KW-0285">Flavoprotein</keyword>
<dbReference type="Pfam" id="PF00743">
    <property type="entry name" value="FMO-like"/>
    <property type="match status" value="2"/>
</dbReference>
<evidence type="ECO:0000256" key="3">
    <source>
        <dbReference type="ARBA" id="ARBA00022630"/>
    </source>
</evidence>
<keyword evidence="5" id="KW-0521">NADP</keyword>
<dbReference type="FunFam" id="3.50.50.60:FF:000138">
    <property type="entry name" value="Flavin-containing monooxygenase"/>
    <property type="match status" value="1"/>
</dbReference>
<keyword evidence="10" id="KW-1185">Reference proteome</keyword>
<comment type="caution">
    <text evidence="9">The sequence shown here is derived from an EMBL/GenBank/DDBJ whole genome shotgun (WGS) entry which is preliminary data.</text>
</comment>
<name>A0AAW1CMD0_9HEMI</name>
<evidence type="ECO:0000256" key="4">
    <source>
        <dbReference type="ARBA" id="ARBA00022827"/>
    </source>
</evidence>
<evidence type="ECO:0000313" key="9">
    <source>
        <dbReference type="EMBL" id="KAK9500061.1"/>
    </source>
</evidence>
<dbReference type="PIRSF" id="PIRSF000332">
    <property type="entry name" value="FMO"/>
    <property type="match status" value="1"/>
</dbReference>
<evidence type="ECO:0000256" key="5">
    <source>
        <dbReference type="ARBA" id="ARBA00022857"/>
    </source>
</evidence>
<dbReference type="InterPro" id="IPR020946">
    <property type="entry name" value="Flavin_mOase-like"/>
</dbReference>
<protein>
    <recommendedName>
        <fullName evidence="8">Flavin-containing monooxygenase</fullName>
        <ecNumber evidence="8">1.-.-.-</ecNumber>
    </recommendedName>
</protein>
<reference evidence="9 10" key="1">
    <citation type="submission" date="2022-12" db="EMBL/GenBank/DDBJ databases">
        <title>Chromosome-level genome assembly of true bugs.</title>
        <authorList>
            <person name="Ma L."/>
            <person name="Li H."/>
        </authorList>
    </citation>
    <scope>NUCLEOTIDE SEQUENCE [LARGE SCALE GENOMIC DNA]</scope>
    <source>
        <strain evidence="9">Lab_2022b</strain>
    </source>
</reference>
<comment type="cofactor">
    <cofactor evidence="1 8">
        <name>FAD</name>
        <dbReference type="ChEBI" id="CHEBI:57692"/>
    </cofactor>
</comment>
<dbReference type="InterPro" id="IPR050346">
    <property type="entry name" value="FMO-like"/>
</dbReference>
<keyword evidence="4 8" id="KW-0274">FAD</keyword>
<gene>
    <name evidence="9" type="ORF">O3M35_001400</name>
</gene>
<comment type="similarity">
    <text evidence="2 8">Belongs to the FMO family.</text>
</comment>
<dbReference type="InterPro" id="IPR000960">
    <property type="entry name" value="Flavin_mOase"/>
</dbReference>
<dbReference type="AlphaFoldDB" id="A0AAW1CMD0"/>
<dbReference type="EC" id="1.-.-.-" evidence="8"/>
<dbReference type="GO" id="GO:0004499">
    <property type="term" value="F:N,N-dimethylaniline monooxygenase activity"/>
    <property type="evidence" value="ECO:0007669"/>
    <property type="project" value="InterPro"/>
</dbReference>
<dbReference type="EMBL" id="JAPXFL010000010">
    <property type="protein sequence ID" value="KAK9500061.1"/>
    <property type="molecule type" value="Genomic_DNA"/>
</dbReference>
<accession>A0AAW1CMD0</accession>
<dbReference type="Proteomes" id="UP001461498">
    <property type="component" value="Unassembled WGS sequence"/>
</dbReference>
<evidence type="ECO:0000256" key="1">
    <source>
        <dbReference type="ARBA" id="ARBA00001974"/>
    </source>
</evidence>